<feature type="binding site" evidence="7">
    <location>
        <position position="250"/>
    </location>
    <ligand>
        <name>a divalent metal cation</name>
        <dbReference type="ChEBI" id="CHEBI:60240"/>
    </ligand>
</feature>
<dbReference type="SMART" id="SM01274">
    <property type="entry name" value="malic"/>
    <property type="match status" value="1"/>
</dbReference>
<evidence type="ECO:0000313" key="12">
    <source>
        <dbReference type="Proteomes" id="UP001153069"/>
    </source>
</evidence>
<feature type="binding site" evidence="6">
    <location>
        <position position="414"/>
    </location>
    <ligand>
        <name>(S)-malate</name>
        <dbReference type="ChEBI" id="CHEBI:15589"/>
    </ligand>
</feature>
<evidence type="ECO:0000256" key="7">
    <source>
        <dbReference type="PIRSR" id="PIRSR000106-3"/>
    </source>
</evidence>
<dbReference type="PANTHER" id="PTHR23406">
    <property type="entry name" value="MALIC ENZYME-RELATED"/>
    <property type="match status" value="1"/>
</dbReference>
<dbReference type="Pfam" id="PF03949">
    <property type="entry name" value="Malic_M"/>
    <property type="match status" value="1"/>
</dbReference>
<dbReference type="Gene3D" id="3.40.50.10380">
    <property type="entry name" value="Malic enzyme, N-terminal domain"/>
    <property type="match status" value="1"/>
</dbReference>
<feature type="binding site" evidence="7">
    <location>
        <position position="273"/>
    </location>
    <ligand>
        <name>a divalent metal cation</name>
        <dbReference type="ChEBI" id="CHEBI:60240"/>
    </ligand>
</feature>
<dbReference type="PROSITE" id="PS00331">
    <property type="entry name" value="MALIC_ENZYMES"/>
    <property type="match status" value="1"/>
</dbReference>
<evidence type="ECO:0000256" key="4">
    <source>
        <dbReference type="ARBA" id="ARBA00023002"/>
    </source>
</evidence>
<feature type="domain" description="Malic enzyme N-terminal" evidence="10">
    <location>
        <begin position="82"/>
        <end position="264"/>
    </location>
</feature>
<evidence type="ECO:0000259" key="9">
    <source>
        <dbReference type="SMART" id="SM00919"/>
    </source>
</evidence>
<gene>
    <name evidence="11" type="ORF">SEMRO_2516_G329910.1</name>
</gene>
<comment type="cofactor">
    <cofactor evidence="1">
        <name>Mn(2+)</name>
        <dbReference type="ChEBI" id="CHEBI:29035"/>
    </cofactor>
</comment>
<dbReference type="InterPro" id="IPR015884">
    <property type="entry name" value="Malic_enzyme_CS"/>
</dbReference>
<keyword evidence="3 7" id="KW-0479">Metal-binding</keyword>
<dbReference type="GO" id="GO:0051287">
    <property type="term" value="F:NAD binding"/>
    <property type="evidence" value="ECO:0007669"/>
    <property type="project" value="InterPro"/>
</dbReference>
<evidence type="ECO:0000313" key="11">
    <source>
        <dbReference type="EMBL" id="CAB9529474.1"/>
    </source>
</evidence>
<dbReference type="GO" id="GO:0004473">
    <property type="term" value="F:malate dehydrogenase (decarboxylating) (NADP+) activity"/>
    <property type="evidence" value="ECO:0007669"/>
    <property type="project" value="TreeGrafter"/>
</dbReference>
<evidence type="ECO:0000256" key="8">
    <source>
        <dbReference type="RuleBase" id="RU003426"/>
    </source>
</evidence>
<evidence type="ECO:0000256" key="2">
    <source>
        <dbReference type="ARBA" id="ARBA00008785"/>
    </source>
</evidence>
<dbReference type="InterPro" id="IPR012301">
    <property type="entry name" value="Malic_N_dom"/>
</dbReference>
<dbReference type="Gene3D" id="3.40.50.720">
    <property type="entry name" value="NAD(P)-binding Rossmann-like Domain"/>
    <property type="match status" value="1"/>
</dbReference>
<dbReference type="Pfam" id="PF00390">
    <property type="entry name" value="malic"/>
    <property type="match status" value="1"/>
</dbReference>
<dbReference type="NCBIfam" id="NF010052">
    <property type="entry name" value="PRK13529.1"/>
    <property type="match status" value="1"/>
</dbReference>
<proteinExistence type="inferred from homology"/>
<accession>A0A9N8F136</accession>
<dbReference type="SUPFAM" id="SSF51735">
    <property type="entry name" value="NAD(P)-binding Rossmann-fold domains"/>
    <property type="match status" value="1"/>
</dbReference>
<dbReference type="FunFam" id="3.40.50.720:FF:000060">
    <property type="entry name" value="Malic enzyme"/>
    <property type="match status" value="1"/>
</dbReference>
<evidence type="ECO:0000256" key="6">
    <source>
        <dbReference type="PIRSR" id="PIRSR000106-2"/>
    </source>
</evidence>
<feature type="binding site" evidence="6">
    <location>
        <position position="159"/>
    </location>
    <ligand>
        <name>(S)-malate</name>
        <dbReference type="ChEBI" id="CHEBI:15589"/>
    </ligand>
</feature>
<name>A0A9N8F136_9STRA</name>
<evidence type="ECO:0000256" key="3">
    <source>
        <dbReference type="ARBA" id="ARBA00022723"/>
    </source>
</evidence>
<dbReference type="PIRSF" id="PIRSF000106">
    <property type="entry name" value="ME"/>
    <property type="match status" value="1"/>
</dbReference>
<protein>
    <recommendedName>
        <fullName evidence="8">Malic enzyme</fullName>
    </recommendedName>
</protein>
<dbReference type="GO" id="GO:0046872">
    <property type="term" value="F:metal ion binding"/>
    <property type="evidence" value="ECO:0007669"/>
    <property type="project" value="UniProtKB-KW"/>
</dbReference>
<dbReference type="SMART" id="SM00919">
    <property type="entry name" value="Malic_M"/>
    <property type="match status" value="1"/>
</dbReference>
<dbReference type="GO" id="GO:0009507">
    <property type="term" value="C:chloroplast"/>
    <property type="evidence" value="ECO:0007669"/>
    <property type="project" value="TreeGrafter"/>
</dbReference>
<evidence type="ECO:0000256" key="1">
    <source>
        <dbReference type="ARBA" id="ARBA00001936"/>
    </source>
</evidence>
<dbReference type="InterPro" id="IPR001891">
    <property type="entry name" value="Malic_OxRdtase"/>
</dbReference>
<dbReference type="PANTHER" id="PTHR23406:SF90">
    <property type="entry name" value="MALIC ENZYME-RELATED"/>
    <property type="match status" value="1"/>
</dbReference>
<evidence type="ECO:0000256" key="5">
    <source>
        <dbReference type="PIRSR" id="PIRSR000106-1"/>
    </source>
</evidence>
<dbReference type="InterPro" id="IPR046346">
    <property type="entry name" value="Aminoacid_DH-like_N_sf"/>
</dbReference>
<comment type="similarity">
    <text evidence="2 8">Belongs to the malic enzymes family.</text>
</comment>
<reference evidence="11" key="1">
    <citation type="submission" date="2020-06" db="EMBL/GenBank/DDBJ databases">
        <authorList>
            <consortium name="Plant Systems Biology data submission"/>
        </authorList>
    </citation>
    <scope>NUCLEOTIDE SEQUENCE</scope>
    <source>
        <strain evidence="11">D6</strain>
    </source>
</reference>
<dbReference type="InterPro" id="IPR036291">
    <property type="entry name" value="NAD(P)-bd_dom_sf"/>
</dbReference>
<dbReference type="EMBL" id="CAICTM010002514">
    <property type="protein sequence ID" value="CAB9529474.1"/>
    <property type="molecule type" value="Genomic_DNA"/>
</dbReference>
<feature type="binding site" evidence="6">
    <location>
        <position position="459"/>
    </location>
    <ligand>
        <name>(S)-malate</name>
        <dbReference type="ChEBI" id="CHEBI:15589"/>
    </ligand>
</feature>
<dbReference type="GO" id="GO:0006108">
    <property type="term" value="P:malate metabolic process"/>
    <property type="evidence" value="ECO:0007669"/>
    <property type="project" value="TreeGrafter"/>
</dbReference>
<feature type="active site" description="Proton acceptor" evidence="5">
    <location>
        <position position="177"/>
    </location>
</feature>
<evidence type="ECO:0000259" key="10">
    <source>
        <dbReference type="SMART" id="SM01274"/>
    </source>
</evidence>
<feature type="active site" description="Proton donor" evidence="5">
    <location>
        <position position="105"/>
    </location>
</feature>
<comment type="caution">
    <text evidence="11">The sequence shown here is derived from an EMBL/GenBank/DDBJ whole genome shotgun (WGS) entry which is preliminary data.</text>
</comment>
<dbReference type="Proteomes" id="UP001153069">
    <property type="component" value="Unassembled WGS sequence"/>
</dbReference>
<dbReference type="CDD" id="cd05312">
    <property type="entry name" value="NAD_bind_1_malic_enz"/>
    <property type="match status" value="1"/>
</dbReference>
<feature type="domain" description="Malic enzyme NAD-binding" evidence="9">
    <location>
        <begin position="274"/>
        <end position="528"/>
    </location>
</feature>
<sequence>MTSHPATTTRRYSRLTFGVYHAKDPVKYNGVSTPVERRTDLGIQGLVPAAFVPLELDVQRCMEQLRSKATPLEKYIYLQSIQDVSERLYYAILVAHTAEVMPIVYTPTVGAACENFSKTYRGTLRGMYFSLKDAGNIRKIFDNWPSQHVTTIVVTDGERILGLGDLGVNGMGIPIGKLALYTACAGIHPAHVLPVQLDVGTNNEKNIQDPYYLGLKQPRERGPAYDALVTEFFEAAMDKFGEDVLIQFEDFGNLNAFRLLDAWKDKACTFNDDIQGTASVAVGGLLASEKLTGKKLSEHTFLFSGAGEAGTGIAELMAYAISIELSIPVEDARKKIYLVDSKGLVTKSRLESLQHHKLNFAHDVADCKSLKCAIDALRPSAIIGVSAMPGTFDKEVCEKMAQYNEHPIIAALSNPTSKAECTAEQAYTWTNGKAIFSSGSPFAPVTLADGRRFVSGQGNNAYIFPGIGLGRLAACSTRITNHDMYLAAKVLSEQVTQQELDVGCLYPPLSKIREVSAHIAVAIAKNAHETGVATEAMPENLMEHVKSLMYDPFEDPYVEQ</sequence>
<dbReference type="PRINTS" id="PR00072">
    <property type="entry name" value="MALOXRDTASE"/>
</dbReference>
<dbReference type="SUPFAM" id="SSF53223">
    <property type="entry name" value="Aminoacid dehydrogenase-like, N-terminal domain"/>
    <property type="match status" value="1"/>
</dbReference>
<keyword evidence="12" id="KW-1185">Reference proteome</keyword>
<comment type="cofactor">
    <cofactor evidence="7">
        <name>Mg(2+)</name>
        <dbReference type="ChEBI" id="CHEBI:18420"/>
    </cofactor>
    <cofactor evidence="7">
        <name>Mn(2+)</name>
        <dbReference type="ChEBI" id="CHEBI:29035"/>
    </cofactor>
    <text evidence="7">Divalent metal cations. Prefers magnesium or manganese.</text>
</comment>
<dbReference type="InterPro" id="IPR012302">
    <property type="entry name" value="Malic_NAD-bd"/>
</dbReference>
<dbReference type="InterPro" id="IPR037062">
    <property type="entry name" value="Malic_N_dom_sf"/>
</dbReference>
<dbReference type="AlphaFoldDB" id="A0A9N8F136"/>
<dbReference type="OrthoDB" id="5365701at2759"/>
<keyword evidence="4 8" id="KW-0560">Oxidoreductase</keyword>
<feature type="binding site" evidence="7">
    <location>
        <position position="249"/>
    </location>
    <ligand>
        <name>a divalent metal cation</name>
        <dbReference type="ChEBI" id="CHEBI:60240"/>
    </ligand>
</feature>
<organism evidence="11 12">
    <name type="scientific">Seminavis robusta</name>
    <dbReference type="NCBI Taxonomy" id="568900"/>
    <lineage>
        <taxon>Eukaryota</taxon>
        <taxon>Sar</taxon>
        <taxon>Stramenopiles</taxon>
        <taxon>Ochrophyta</taxon>
        <taxon>Bacillariophyta</taxon>
        <taxon>Bacillariophyceae</taxon>
        <taxon>Bacillariophycidae</taxon>
        <taxon>Naviculales</taxon>
        <taxon>Naviculaceae</taxon>
        <taxon>Seminavis</taxon>
    </lineage>
</organism>